<evidence type="ECO:0000256" key="1">
    <source>
        <dbReference type="SAM" id="MobiDB-lite"/>
    </source>
</evidence>
<evidence type="ECO:0000313" key="2">
    <source>
        <dbReference type="EMBL" id="DAZ97658.1"/>
    </source>
</evidence>
<organism evidence="2 3">
    <name type="scientific">Lagenidium giganteum</name>
    <dbReference type="NCBI Taxonomy" id="4803"/>
    <lineage>
        <taxon>Eukaryota</taxon>
        <taxon>Sar</taxon>
        <taxon>Stramenopiles</taxon>
        <taxon>Oomycota</taxon>
        <taxon>Peronosporomycetes</taxon>
        <taxon>Pythiales</taxon>
        <taxon>Pythiaceae</taxon>
    </lineage>
</organism>
<proteinExistence type="predicted"/>
<reference evidence="2" key="2">
    <citation type="journal article" date="2023" name="Microbiol Resour">
        <title>Decontamination and Annotation of the Draft Genome Sequence of the Oomycete Lagenidium giganteum ARSEF 373.</title>
        <authorList>
            <person name="Morgan W.R."/>
            <person name="Tartar A."/>
        </authorList>
    </citation>
    <scope>NUCLEOTIDE SEQUENCE</scope>
    <source>
        <strain evidence="2">ARSEF 373</strain>
    </source>
</reference>
<keyword evidence="3" id="KW-1185">Reference proteome</keyword>
<gene>
    <name evidence="2" type="ORF">N0F65_003976</name>
</gene>
<dbReference type="Proteomes" id="UP001146120">
    <property type="component" value="Unassembled WGS sequence"/>
</dbReference>
<reference evidence="2" key="1">
    <citation type="submission" date="2022-11" db="EMBL/GenBank/DDBJ databases">
        <authorList>
            <person name="Morgan W.R."/>
            <person name="Tartar A."/>
        </authorList>
    </citation>
    <scope>NUCLEOTIDE SEQUENCE</scope>
    <source>
        <strain evidence="2">ARSEF 373</strain>
    </source>
</reference>
<protein>
    <submittedName>
        <fullName evidence="2">Uncharacterized protein</fullName>
    </submittedName>
</protein>
<feature type="region of interest" description="Disordered" evidence="1">
    <location>
        <begin position="54"/>
        <end position="84"/>
    </location>
</feature>
<sequence>MGAVGDFMDEARQLTFAIEYDTIVIIVENSLSISLIEVKEKLLQAFEKLQKQATSEGDFKPGQKNKIGPKNKRRARRERNKTAPVEKANHFAADVSVPTKRLLSVSKVTTRFGQSHCVILNGGEEVLSAKRQGSVSTLRVEHEHAMFATYEAASSPWEL</sequence>
<name>A0AAV2YWQ4_9STRA</name>
<feature type="compositionally biased region" description="Basic residues" evidence="1">
    <location>
        <begin position="67"/>
        <end position="79"/>
    </location>
</feature>
<comment type="caution">
    <text evidence="2">The sequence shown here is derived from an EMBL/GenBank/DDBJ whole genome shotgun (WGS) entry which is preliminary data.</text>
</comment>
<dbReference type="AlphaFoldDB" id="A0AAV2YWQ4"/>
<evidence type="ECO:0000313" key="3">
    <source>
        <dbReference type="Proteomes" id="UP001146120"/>
    </source>
</evidence>
<accession>A0AAV2YWQ4</accession>
<dbReference type="EMBL" id="DAKRPA010000129">
    <property type="protein sequence ID" value="DAZ97658.1"/>
    <property type="molecule type" value="Genomic_DNA"/>
</dbReference>